<protein>
    <submittedName>
        <fullName evidence="1">Uncharacterized protein</fullName>
    </submittedName>
</protein>
<sequence>MKFFKVSGFNFTAGRLLPTHALDQQKIAIGFDQYVFGYQNMNKMPVSIHCVNLGLLTHESIQRATAARQSVGCRYLLRTQRRSQCPCGRGRY</sequence>
<evidence type="ECO:0000313" key="2">
    <source>
        <dbReference type="Proteomes" id="UP000299102"/>
    </source>
</evidence>
<keyword evidence="2" id="KW-1185">Reference proteome</keyword>
<proteinExistence type="predicted"/>
<gene>
    <name evidence="1" type="ORF">EVAR_56228_1</name>
</gene>
<evidence type="ECO:0000313" key="1">
    <source>
        <dbReference type="EMBL" id="GBP62710.1"/>
    </source>
</evidence>
<dbReference type="Proteomes" id="UP000299102">
    <property type="component" value="Unassembled WGS sequence"/>
</dbReference>
<comment type="caution">
    <text evidence="1">The sequence shown here is derived from an EMBL/GenBank/DDBJ whole genome shotgun (WGS) entry which is preliminary data.</text>
</comment>
<dbReference type="EMBL" id="BGZK01000848">
    <property type="protein sequence ID" value="GBP62710.1"/>
    <property type="molecule type" value="Genomic_DNA"/>
</dbReference>
<name>A0A4C1XHZ1_EUMVA</name>
<dbReference type="AlphaFoldDB" id="A0A4C1XHZ1"/>
<accession>A0A4C1XHZ1</accession>
<reference evidence="1 2" key="1">
    <citation type="journal article" date="2019" name="Commun. Biol.">
        <title>The bagworm genome reveals a unique fibroin gene that provides high tensile strength.</title>
        <authorList>
            <person name="Kono N."/>
            <person name="Nakamura H."/>
            <person name="Ohtoshi R."/>
            <person name="Tomita M."/>
            <person name="Numata K."/>
            <person name="Arakawa K."/>
        </authorList>
    </citation>
    <scope>NUCLEOTIDE SEQUENCE [LARGE SCALE GENOMIC DNA]</scope>
</reference>
<organism evidence="1 2">
    <name type="scientific">Eumeta variegata</name>
    <name type="common">Bagworm moth</name>
    <name type="synonym">Eumeta japonica</name>
    <dbReference type="NCBI Taxonomy" id="151549"/>
    <lineage>
        <taxon>Eukaryota</taxon>
        <taxon>Metazoa</taxon>
        <taxon>Ecdysozoa</taxon>
        <taxon>Arthropoda</taxon>
        <taxon>Hexapoda</taxon>
        <taxon>Insecta</taxon>
        <taxon>Pterygota</taxon>
        <taxon>Neoptera</taxon>
        <taxon>Endopterygota</taxon>
        <taxon>Lepidoptera</taxon>
        <taxon>Glossata</taxon>
        <taxon>Ditrysia</taxon>
        <taxon>Tineoidea</taxon>
        <taxon>Psychidae</taxon>
        <taxon>Oiketicinae</taxon>
        <taxon>Eumeta</taxon>
    </lineage>
</organism>